<sequence length="37" mass="4028">MVGQVVRLEITVTENENRGNATGSKADRGFCDQSTML</sequence>
<name>A0A0F3NHN2_ANAPH</name>
<protein>
    <submittedName>
        <fullName evidence="2">Uncharacterized protein</fullName>
    </submittedName>
</protein>
<comment type="caution">
    <text evidence="2">The sequence shown here is derived from an EMBL/GenBank/DDBJ whole genome shotgun (WGS) entry which is preliminary data.</text>
</comment>
<feature type="region of interest" description="Disordered" evidence="1">
    <location>
        <begin position="15"/>
        <end position="37"/>
    </location>
</feature>
<evidence type="ECO:0000313" key="2">
    <source>
        <dbReference type="EMBL" id="KJV67291.1"/>
    </source>
</evidence>
<reference evidence="2 3" key="1">
    <citation type="submission" date="2015-01" db="EMBL/GenBank/DDBJ databases">
        <title>Genome Sequencing of Rickettsiales.</title>
        <authorList>
            <person name="Daugherty S.C."/>
            <person name="Su Q."/>
            <person name="Abolude K."/>
            <person name="Beier-Sexton M."/>
            <person name="Carlyon J.A."/>
            <person name="Carter R."/>
            <person name="Day N.P."/>
            <person name="Dumler S.J."/>
            <person name="Dyachenko V."/>
            <person name="Godinez A."/>
            <person name="Kurtti T.J."/>
            <person name="Lichay M."/>
            <person name="Mullins K.E."/>
            <person name="Ott S."/>
            <person name="Pappas-Brown V."/>
            <person name="Paris D.H."/>
            <person name="Patel P."/>
            <person name="Richards A.L."/>
            <person name="Sadzewicz L."/>
            <person name="Sears K."/>
            <person name="Seidman D."/>
            <person name="Sengamalay N."/>
            <person name="Stenos J."/>
            <person name="Tallon L.J."/>
            <person name="Vincent G."/>
            <person name="Fraser C.M."/>
            <person name="Munderloh U."/>
            <person name="Dunning-Hotopp J.C."/>
        </authorList>
    </citation>
    <scope>NUCLEOTIDE SEQUENCE [LARGE SCALE GENOMIC DNA]</scope>
    <source>
        <strain evidence="2 3">ApNP</strain>
    </source>
</reference>
<organism evidence="2 3">
    <name type="scientific">Anaplasma phagocytophilum str. ApNP</name>
    <dbReference type="NCBI Taxonomy" id="1359153"/>
    <lineage>
        <taxon>Bacteria</taxon>
        <taxon>Pseudomonadati</taxon>
        <taxon>Pseudomonadota</taxon>
        <taxon>Alphaproteobacteria</taxon>
        <taxon>Rickettsiales</taxon>
        <taxon>Anaplasmataceae</taxon>
        <taxon>Anaplasma</taxon>
        <taxon>phagocytophilum group</taxon>
    </lineage>
</organism>
<evidence type="ECO:0000256" key="1">
    <source>
        <dbReference type="SAM" id="MobiDB-lite"/>
    </source>
</evidence>
<dbReference type="PATRIC" id="fig|1359153.3.peg.389"/>
<accession>A0A0F3NHN2</accession>
<evidence type="ECO:0000313" key="3">
    <source>
        <dbReference type="Proteomes" id="UP000033385"/>
    </source>
</evidence>
<dbReference type="EMBL" id="LANW01000001">
    <property type="protein sequence ID" value="KJV67291.1"/>
    <property type="molecule type" value="Genomic_DNA"/>
</dbReference>
<proteinExistence type="predicted"/>
<gene>
    <name evidence="2" type="ORF">APHNP_0376</name>
</gene>
<dbReference type="AlphaFoldDB" id="A0A0F3NHN2"/>
<dbReference type="Proteomes" id="UP000033385">
    <property type="component" value="Unassembled WGS sequence"/>
</dbReference>